<evidence type="ECO:0000313" key="11">
    <source>
        <dbReference type="Proteomes" id="UP000253383"/>
    </source>
</evidence>
<feature type="binding site" description="covalent" evidence="6">
    <location>
        <position position="711"/>
    </location>
    <ligand>
        <name>heme c</name>
        <dbReference type="ChEBI" id="CHEBI:61717"/>
    </ligand>
</feature>
<keyword evidence="4" id="KW-0249">Electron transport</keyword>
<dbReference type="PANTHER" id="PTHR19328">
    <property type="entry name" value="HEDGEHOG-INTERACTING PROTEIN"/>
    <property type="match status" value="1"/>
</dbReference>
<feature type="binding site" description="covalent" evidence="6">
    <location>
        <position position="662"/>
    </location>
    <ligand>
        <name>heme c</name>
        <dbReference type="ChEBI" id="CHEBI:61717"/>
    </ligand>
</feature>
<dbReference type="Gene3D" id="1.10.760.10">
    <property type="entry name" value="Cytochrome c-like domain"/>
    <property type="match status" value="1"/>
</dbReference>
<dbReference type="Proteomes" id="UP000253383">
    <property type="component" value="Unassembled WGS sequence"/>
</dbReference>
<dbReference type="Pfam" id="PF18911">
    <property type="entry name" value="PKD_4"/>
    <property type="match status" value="1"/>
</dbReference>
<evidence type="ECO:0000256" key="1">
    <source>
        <dbReference type="ARBA" id="ARBA00022448"/>
    </source>
</evidence>
<reference evidence="10 11" key="1">
    <citation type="submission" date="2018-07" db="EMBL/GenBank/DDBJ databases">
        <title>Genome analysis of Larkinella rosea.</title>
        <authorList>
            <person name="Zhou Z."/>
            <person name="Wang G."/>
        </authorList>
    </citation>
    <scope>NUCLEOTIDE SEQUENCE [LARGE SCALE GENOMIC DNA]</scope>
    <source>
        <strain evidence="11">zzj9</strain>
    </source>
</reference>
<dbReference type="PROSITE" id="PS51007">
    <property type="entry name" value="CYTC"/>
    <property type="match status" value="1"/>
</dbReference>
<feature type="region of interest" description="Disordered" evidence="7">
    <location>
        <begin position="190"/>
        <end position="218"/>
    </location>
</feature>
<keyword evidence="5 6" id="KW-0408">Iron</keyword>
<evidence type="ECO:0000259" key="8">
    <source>
        <dbReference type="PROSITE" id="PS50093"/>
    </source>
</evidence>
<feature type="domain" description="Cytochrome c" evidence="9">
    <location>
        <begin position="641"/>
        <end position="733"/>
    </location>
</feature>
<dbReference type="InterPro" id="IPR012938">
    <property type="entry name" value="Glc/Sorbosone_DH"/>
</dbReference>
<accession>A0A368JG16</accession>
<dbReference type="PANTHER" id="PTHR19328:SF75">
    <property type="entry name" value="ALDOSE SUGAR DEHYDROGENASE YLII"/>
    <property type="match status" value="1"/>
</dbReference>
<evidence type="ECO:0000256" key="6">
    <source>
        <dbReference type="PIRSR" id="PIRSR602324-1"/>
    </source>
</evidence>
<feature type="compositionally biased region" description="Basic and acidic residues" evidence="7">
    <location>
        <begin position="196"/>
        <end position="209"/>
    </location>
</feature>
<dbReference type="SUPFAM" id="SSF46626">
    <property type="entry name" value="Cytochrome c"/>
    <property type="match status" value="1"/>
</dbReference>
<name>A0A368JG16_9BACT</name>
<protein>
    <submittedName>
        <fullName evidence="10">PKD domain-containing protein</fullName>
    </submittedName>
</protein>
<evidence type="ECO:0000256" key="3">
    <source>
        <dbReference type="ARBA" id="ARBA00022723"/>
    </source>
</evidence>
<dbReference type="Pfam" id="PF07995">
    <property type="entry name" value="GSDH"/>
    <property type="match status" value="1"/>
</dbReference>
<keyword evidence="3 6" id="KW-0479">Metal-binding</keyword>
<dbReference type="PRINTS" id="PR00606">
    <property type="entry name" value="CYTCHROMECID"/>
</dbReference>
<dbReference type="SUPFAM" id="SSF49299">
    <property type="entry name" value="PKD domain"/>
    <property type="match status" value="1"/>
</dbReference>
<dbReference type="PROSITE" id="PS50093">
    <property type="entry name" value="PKD"/>
    <property type="match status" value="1"/>
</dbReference>
<dbReference type="InterPro" id="IPR011042">
    <property type="entry name" value="6-blade_b-propeller_TolB-like"/>
</dbReference>
<dbReference type="CDD" id="cd00146">
    <property type="entry name" value="PKD"/>
    <property type="match status" value="1"/>
</dbReference>
<keyword evidence="1" id="KW-0813">Transport</keyword>
<dbReference type="EMBL" id="QOWE01000026">
    <property type="protein sequence ID" value="RCR66597.1"/>
    <property type="molecule type" value="Genomic_DNA"/>
</dbReference>
<proteinExistence type="predicted"/>
<dbReference type="Gene3D" id="2.60.40.10">
    <property type="entry name" value="Immunoglobulins"/>
    <property type="match status" value="1"/>
</dbReference>
<evidence type="ECO:0000256" key="7">
    <source>
        <dbReference type="SAM" id="MobiDB-lite"/>
    </source>
</evidence>
<dbReference type="SUPFAM" id="SSF50952">
    <property type="entry name" value="Soluble quinoprotein glucose dehydrogenase"/>
    <property type="match status" value="1"/>
</dbReference>
<feature type="binding site" description="covalent" evidence="6">
    <location>
        <position position="666"/>
    </location>
    <ligand>
        <name>heme c</name>
        <dbReference type="ChEBI" id="CHEBI:61717"/>
    </ligand>
</feature>
<dbReference type="GO" id="GO:0020037">
    <property type="term" value="F:heme binding"/>
    <property type="evidence" value="ECO:0007669"/>
    <property type="project" value="InterPro"/>
</dbReference>
<organism evidence="10 11">
    <name type="scientific">Larkinella punicea</name>
    <dbReference type="NCBI Taxonomy" id="2315727"/>
    <lineage>
        <taxon>Bacteria</taxon>
        <taxon>Pseudomonadati</taxon>
        <taxon>Bacteroidota</taxon>
        <taxon>Cytophagia</taxon>
        <taxon>Cytophagales</taxon>
        <taxon>Spirosomataceae</taxon>
        <taxon>Larkinella</taxon>
    </lineage>
</organism>
<dbReference type="GO" id="GO:0009055">
    <property type="term" value="F:electron transfer activity"/>
    <property type="evidence" value="ECO:0007669"/>
    <property type="project" value="InterPro"/>
</dbReference>
<dbReference type="InterPro" id="IPR036909">
    <property type="entry name" value="Cyt_c-like_dom_sf"/>
</dbReference>
<evidence type="ECO:0000256" key="5">
    <source>
        <dbReference type="ARBA" id="ARBA00023004"/>
    </source>
</evidence>
<dbReference type="Gene3D" id="2.120.10.30">
    <property type="entry name" value="TolB, C-terminal domain"/>
    <property type="match status" value="1"/>
</dbReference>
<dbReference type="SMART" id="SM00089">
    <property type="entry name" value="PKD"/>
    <property type="match status" value="1"/>
</dbReference>
<keyword evidence="2 6" id="KW-0349">Heme</keyword>
<comment type="PTM">
    <text evidence="6">Binds 1 heme c group covalently per subunit.</text>
</comment>
<dbReference type="InterPro" id="IPR035986">
    <property type="entry name" value="PKD_dom_sf"/>
</dbReference>
<gene>
    <name evidence="10" type="ORF">DUE52_26365</name>
</gene>
<dbReference type="InterPro" id="IPR011041">
    <property type="entry name" value="Quinoprot_gluc/sorb_DH_b-prop"/>
</dbReference>
<dbReference type="InterPro" id="IPR022409">
    <property type="entry name" value="PKD/Chitinase_dom"/>
</dbReference>
<dbReference type="GO" id="GO:0005506">
    <property type="term" value="F:iron ion binding"/>
    <property type="evidence" value="ECO:0007669"/>
    <property type="project" value="InterPro"/>
</dbReference>
<sequence>MNYKDYLPKPLSILLNTGLLIGLVSFTIQDNPKDQKPDESRFTPVVIAENLDEPMVFEVLKDGTAYIIERKGAFKKYDPATKTVNLIATIPVNTKYTSAEGVSREAEEGLMGLSLDPNFDKNHWVYLYYAHPTEKKHILTRWNLVDDKLSSEKVVLEVTTQREVCCHTGGGMTWDKAGNLYLTVGNNTGNQQAAQTDERPGRASWDDQGHAGNTNDLRGKILRIHPEADGSYTIPEGNLYPKGTDPSDRAKTRPEIYSMGHRNPWRISIDSKTGFLYWGEVGPDAGEDTEIGPRGYDELNQGRKPGNFGWPWFVGNDQAFPVFDYATNKPLDKKDPKKLVNNSPNNTGLTELPPVAPSFIYYPYGISEKFPLVGSGSRSATGGPIYHRSDFKDPKRPWPAYYEGKWIATDFSRGWIMAITMDENGDYKSMERVLPNYRPVEPIDMKFGPDGDLYTLEYGSNWFRKSDNSRLVRLEYNGGNRKPLVQAAASKKGGTVPFQITLSSEGSKDFDGDALKYQWKVTSAGGAARSFTTANPTVTFDKPGVYTATLTVSDPKGASNSQSVKIIAGNEPPVVAVNLTGNKSFFFPDKPIQYAVQVTDKEDGSLAKANAAPGQISPSRVAISIDYTSEGFDYAEVIQSQRSVDASTQFAVAQTLIGQSDCKVCHQVATKSVGPSFHDIANRYKGKSEASGQLVKKIINGGGGVWGEVVMPAHPAMSAGDAAAIVKYILNSTEKTLSTLPTQGSYALKIPEGDNGKGTVLVRAAYTDRPVKTIPSQTSESQLILRNPEVSPADAEVTKGVDIKARGMGTGVSLVAFSKGYIGYKKLDLTDIKQLELIASAQKRDGSVGGTIEIRLDSPTGDLIGQTVVEVAQPRAPGAAPTATAIQTAGGNASTAGTGAATPPKSTTAVAPSYTPRGPVPLKVALKETNGVHDVYLVFKNDQAKAIEPLLSLVSIKFSPVEK</sequence>
<dbReference type="InterPro" id="IPR013783">
    <property type="entry name" value="Ig-like_fold"/>
</dbReference>
<evidence type="ECO:0000256" key="4">
    <source>
        <dbReference type="ARBA" id="ARBA00022982"/>
    </source>
</evidence>
<dbReference type="InterPro" id="IPR002324">
    <property type="entry name" value="Cyt_c_ID"/>
</dbReference>
<feature type="compositionally biased region" description="Low complexity" evidence="7">
    <location>
        <begin position="875"/>
        <end position="909"/>
    </location>
</feature>
<evidence type="ECO:0000256" key="2">
    <source>
        <dbReference type="ARBA" id="ARBA00022617"/>
    </source>
</evidence>
<dbReference type="RefSeq" id="WP_114409076.1">
    <property type="nucleotide sequence ID" value="NZ_QOWE01000026.1"/>
</dbReference>
<comment type="caution">
    <text evidence="10">The sequence shown here is derived from an EMBL/GenBank/DDBJ whole genome shotgun (WGS) entry which is preliminary data.</text>
</comment>
<dbReference type="InterPro" id="IPR009056">
    <property type="entry name" value="Cyt_c-like_dom"/>
</dbReference>
<dbReference type="Gene3D" id="2.60.120.260">
    <property type="entry name" value="Galactose-binding domain-like"/>
    <property type="match status" value="1"/>
</dbReference>
<evidence type="ECO:0000313" key="10">
    <source>
        <dbReference type="EMBL" id="RCR66597.1"/>
    </source>
</evidence>
<feature type="domain" description="PKD" evidence="8">
    <location>
        <begin position="483"/>
        <end position="566"/>
    </location>
</feature>
<keyword evidence="11" id="KW-1185">Reference proteome</keyword>
<evidence type="ECO:0000259" key="9">
    <source>
        <dbReference type="PROSITE" id="PS51007"/>
    </source>
</evidence>
<dbReference type="AlphaFoldDB" id="A0A368JG16"/>
<dbReference type="Pfam" id="PF00034">
    <property type="entry name" value="Cytochrom_C"/>
    <property type="match status" value="1"/>
</dbReference>
<feature type="region of interest" description="Disordered" evidence="7">
    <location>
        <begin position="875"/>
        <end position="914"/>
    </location>
</feature>
<dbReference type="InterPro" id="IPR000601">
    <property type="entry name" value="PKD_dom"/>
</dbReference>
<dbReference type="OrthoDB" id="9816308at2"/>
<dbReference type="CDD" id="cd04084">
    <property type="entry name" value="CBM6_xylanase-like"/>
    <property type="match status" value="1"/>
</dbReference>